<accession>A0ABV9LXM8</accession>
<feature type="transmembrane region" description="Helical" evidence="5">
    <location>
        <begin position="158"/>
        <end position="176"/>
    </location>
</feature>
<feature type="transmembrane region" description="Helical" evidence="5">
    <location>
        <begin position="214"/>
        <end position="234"/>
    </location>
</feature>
<dbReference type="SUPFAM" id="SSF103481">
    <property type="entry name" value="Multidrug resistance efflux transporter EmrE"/>
    <property type="match status" value="2"/>
</dbReference>
<evidence type="ECO:0000313" key="7">
    <source>
        <dbReference type="EMBL" id="MFC4700606.1"/>
    </source>
</evidence>
<evidence type="ECO:0000256" key="2">
    <source>
        <dbReference type="ARBA" id="ARBA00022692"/>
    </source>
</evidence>
<evidence type="ECO:0000259" key="6">
    <source>
        <dbReference type="Pfam" id="PF00892"/>
    </source>
</evidence>
<comment type="subcellular location">
    <subcellularLocation>
        <location evidence="1">Membrane</location>
        <topology evidence="1">Multi-pass membrane protein</topology>
    </subcellularLocation>
</comment>
<protein>
    <submittedName>
        <fullName evidence="7">DMT family transporter</fullName>
    </submittedName>
</protein>
<dbReference type="Pfam" id="PF00892">
    <property type="entry name" value="EamA"/>
    <property type="match status" value="2"/>
</dbReference>
<dbReference type="RefSeq" id="WP_382408151.1">
    <property type="nucleotide sequence ID" value="NZ_JBHSGU010000002.1"/>
</dbReference>
<dbReference type="PANTHER" id="PTHR32322:SF9">
    <property type="entry name" value="AMINO-ACID METABOLITE EFFLUX PUMP-RELATED"/>
    <property type="match status" value="1"/>
</dbReference>
<evidence type="ECO:0000256" key="4">
    <source>
        <dbReference type="ARBA" id="ARBA00023136"/>
    </source>
</evidence>
<evidence type="ECO:0000256" key="1">
    <source>
        <dbReference type="ARBA" id="ARBA00004141"/>
    </source>
</evidence>
<feature type="transmembrane region" description="Helical" evidence="5">
    <location>
        <begin position="131"/>
        <end position="152"/>
    </location>
</feature>
<evidence type="ECO:0000313" key="8">
    <source>
        <dbReference type="Proteomes" id="UP001595897"/>
    </source>
</evidence>
<feature type="domain" description="EamA" evidence="6">
    <location>
        <begin position="158"/>
        <end position="288"/>
    </location>
</feature>
<keyword evidence="2 5" id="KW-0812">Transmembrane</keyword>
<proteinExistence type="predicted"/>
<evidence type="ECO:0000256" key="3">
    <source>
        <dbReference type="ARBA" id="ARBA00022989"/>
    </source>
</evidence>
<keyword evidence="3 5" id="KW-1133">Transmembrane helix</keyword>
<feature type="transmembrane region" description="Helical" evidence="5">
    <location>
        <begin position="79"/>
        <end position="99"/>
    </location>
</feature>
<reference evidence="8" key="1">
    <citation type="journal article" date="2019" name="Int. J. Syst. Evol. Microbiol.">
        <title>The Global Catalogue of Microorganisms (GCM) 10K type strain sequencing project: providing services to taxonomists for standard genome sequencing and annotation.</title>
        <authorList>
            <consortium name="The Broad Institute Genomics Platform"/>
            <consortium name="The Broad Institute Genome Sequencing Center for Infectious Disease"/>
            <person name="Wu L."/>
            <person name="Ma J."/>
        </authorList>
    </citation>
    <scope>NUCLEOTIDE SEQUENCE [LARGE SCALE GENOMIC DNA]</scope>
    <source>
        <strain evidence="8">KACC 12507</strain>
    </source>
</reference>
<dbReference type="PANTHER" id="PTHR32322">
    <property type="entry name" value="INNER MEMBRANE TRANSPORTER"/>
    <property type="match status" value="1"/>
</dbReference>
<dbReference type="InterPro" id="IPR037185">
    <property type="entry name" value="EmrE-like"/>
</dbReference>
<dbReference type="EMBL" id="JBHSGU010000002">
    <property type="protein sequence ID" value="MFC4700606.1"/>
    <property type="molecule type" value="Genomic_DNA"/>
</dbReference>
<sequence length="304" mass="32382">MSLLAPHMLAYWILALLAFAANSVLCRLALSSANIDPASFTAIRLLSGAVTLVVILLFRQWRSSKPPLVTISEQSKNRGSWAGALSLFVYAVGFSYAYIELDTGTGALILFASVQFSMIAYGLFKGERLNLVQWCGLAAAFAGLLFLLYPTISTPTLTGALLMLCAGLAWGIYSILGKQSQDALSDTAFNFARSTLLVAILAIAAFSQANFNEYGLILAIASGALASGIGYAIWYSVLPTLSAMSAAVSQLTVPIIAALGGLIVVNEGISLRLVIASVCVLGGVFIVLKYKTRRVESFQHNRQH</sequence>
<feature type="domain" description="EamA" evidence="6">
    <location>
        <begin position="11"/>
        <end position="148"/>
    </location>
</feature>
<evidence type="ECO:0000256" key="5">
    <source>
        <dbReference type="SAM" id="Phobius"/>
    </source>
</evidence>
<feature type="transmembrane region" description="Helical" evidence="5">
    <location>
        <begin position="269"/>
        <end position="288"/>
    </location>
</feature>
<dbReference type="InterPro" id="IPR050638">
    <property type="entry name" value="AA-Vitamin_Transporters"/>
</dbReference>
<comment type="caution">
    <text evidence="7">The sequence shown here is derived from an EMBL/GenBank/DDBJ whole genome shotgun (WGS) entry which is preliminary data.</text>
</comment>
<dbReference type="Proteomes" id="UP001595897">
    <property type="component" value="Unassembled WGS sequence"/>
</dbReference>
<feature type="transmembrane region" description="Helical" evidence="5">
    <location>
        <begin position="105"/>
        <end position="124"/>
    </location>
</feature>
<organism evidence="7 8">
    <name type="scientific">Glaciecola siphonariae</name>
    <dbReference type="NCBI Taxonomy" id="521012"/>
    <lineage>
        <taxon>Bacteria</taxon>
        <taxon>Pseudomonadati</taxon>
        <taxon>Pseudomonadota</taxon>
        <taxon>Gammaproteobacteria</taxon>
        <taxon>Alteromonadales</taxon>
        <taxon>Alteromonadaceae</taxon>
        <taxon>Glaciecola</taxon>
    </lineage>
</organism>
<dbReference type="InterPro" id="IPR000620">
    <property type="entry name" value="EamA_dom"/>
</dbReference>
<keyword evidence="4 5" id="KW-0472">Membrane</keyword>
<keyword evidence="8" id="KW-1185">Reference proteome</keyword>
<feature type="transmembrane region" description="Helical" evidence="5">
    <location>
        <begin position="241"/>
        <end position="263"/>
    </location>
</feature>
<feature type="transmembrane region" description="Helical" evidence="5">
    <location>
        <begin position="38"/>
        <end position="58"/>
    </location>
</feature>
<name>A0ABV9LXM8_9ALTE</name>
<gene>
    <name evidence="7" type="ORF">ACFO4O_10580</name>
</gene>
<feature type="transmembrane region" description="Helical" evidence="5">
    <location>
        <begin position="188"/>
        <end position="208"/>
    </location>
</feature>